<organism evidence="1 2">
    <name type="scientific">Paenibacillus provencensis</name>
    <dbReference type="NCBI Taxonomy" id="441151"/>
    <lineage>
        <taxon>Bacteria</taxon>
        <taxon>Bacillati</taxon>
        <taxon>Bacillota</taxon>
        <taxon>Bacilli</taxon>
        <taxon>Bacillales</taxon>
        <taxon>Paenibacillaceae</taxon>
        <taxon>Paenibacillus</taxon>
    </lineage>
</organism>
<sequence length="220" mass="24560">MKKMKHSFNTGQLLYVMTTLVLVVLLSACSSGQEDASKEVQSSVSNIQESIDNLASSEVAASSNPYDYVKNNEDFKAIIAAGVVALPELEQLLIDSEQDGLMEFIYAIAMEQISKVDMRQEAEWSTGKEFLTIYTSYIEEIPSKVELIADEPINDVDKIDQLKALGTPAIPYIFYAIENRHPELAPALDDLTDNASKDDRREWSVENADLLNLLTNFVEK</sequence>
<comment type="caution">
    <text evidence="1">The sequence shown here is derived from an EMBL/GenBank/DDBJ whole genome shotgun (WGS) entry which is preliminary data.</text>
</comment>
<gene>
    <name evidence="1" type="ORF">ACFQ3J_15835</name>
</gene>
<dbReference type="PROSITE" id="PS51257">
    <property type="entry name" value="PROKAR_LIPOPROTEIN"/>
    <property type="match status" value="1"/>
</dbReference>
<dbReference type="Proteomes" id="UP001597169">
    <property type="component" value="Unassembled WGS sequence"/>
</dbReference>
<accession>A0ABW3PWV3</accession>
<proteinExistence type="predicted"/>
<name>A0ABW3PWV3_9BACL</name>
<evidence type="ECO:0000313" key="1">
    <source>
        <dbReference type="EMBL" id="MFD1129643.1"/>
    </source>
</evidence>
<evidence type="ECO:0000313" key="2">
    <source>
        <dbReference type="Proteomes" id="UP001597169"/>
    </source>
</evidence>
<evidence type="ECO:0008006" key="3">
    <source>
        <dbReference type="Google" id="ProtNLM"/>
    </source>
</evidence>
<protein>
    <recommendedName>
        <fullName evidence="3">Lipoprotein</fullName>
    </recommendedName>
</protein>
<dbReference type="EMBL" id="JBHTKX010000001">
    <property type="protein sequence ID" value="MFD1129643.1"/>
    <property type="molecule type" value="Genomic_DNA"/>
</dbReference>
<keyword evidence="2" id="KW-1185">Reference proteome</keyword>
<reference evidence="2" key="1">
    <citation type="journal article" date="2019" name="Int. J. Syst. Evol. Microbiol.">
        <title>The Global Catalogue of Microorganisms (GCM) 10K type strain sequencing project: providing services to taxonomists for standard genome sequencing and annotation.</title>
        <authorList>
            <consortium name="The Broad Institute Genomics Platform"/>
            <consortium name="The Broad Institute Genome Sequencing Center for Infectious Disease"/>
            <person name="Wu L."/>
            <person name="Ma J."/>
        </authorList>
    </citation>
    <scope>NUCLEOTIDE SEQUENCE [LARGE SCALE GENOMIC DNA]</scope>
    <source>
        <strain evidence="2">CCUG 53519</strain>
    </source>
</reference>
<dbReference type="RefSeq" id="WP_251582600.1">
    <property type="nucleotide sequence ID" value="NZ_JBHTKX010000001.1"/>
</dbReference>